<keyword evidence="1" id="KW-0812">Transmembrane</keyword>
<organism evidence="2">
    <name type="scientific">bioreactor metagenome</name>
    <dbReference type="NCBI Taxonomy" id="1076179"/>
    <lineage>
        <taxon>unclassified sequences</taxon>
        <taxon>metagenomes</taxon>
        <taxon>ecological metagenomes</taxon>
    </lineage>
</organism>
<proteinExistence type="predicted"/>
<accession>A0A645D4V8</accession>
<evidence type="ECO:0000313" key="2">
    <source>
        <dbReference type="EMBL" id="MPM84530.1"/>
    </source>
</evidence>
<feature type="transmembrane region" description="Helical" evidence="1">
    <location>
        <begin position="12"/>
        <end position="37"/>
    </location>
</feature>
<name>A0A645D4V8_9ZZZZ</name>
<keyword evidence="1" id="KW-1133">Transmembrane helix</keyword>
<protein>
    <submittedName>
        <fullName evidence="2">Uncharacterized protein</fullName>
    </submittedName>
</protein>
<evidence type="ECO:0000256" key="1">
    <source>
        <dbReference type="SAM" id="Phobius"/>
    </source>
</evidence>
<dbReference type="EMBL" id="VSSQ01033051">
    <property type="protein sequence ID" value="MPM84530.1"/>
    <property type="molecule type" value="Genomic_DNA"/>
</dbReference>
<gene>
    <name evidence="2" type="ORF">SDC9_131603</name>
</gene>
<keyword evidence="1" id="KW-0472">Membrane</keyword>
<dbReference type="AlphaFoldDB" id="A0A645D4V8"/>
<feature type="transmembrane region" description="Helical" evidence="1">
    <location>
        <begin position="57"/>
        <end position="77"/>
    </location>
</feature>
<reference evidence="2" key="1">
    <citation type="submission" date="2019-08" db="EMBL/GenBank/DDBJ databases">
        <authorList>
            <person name="Kucharzyk K."/>
            <person name="Murdoch R.W."/>
            <person name="Higgins S."/>
            <person name="Loffler F."/>
        </authorList>
    </citation>
    <scope>NUCLEOTIDE SEQUENCE</scope>
</reference>
<sequence>MKKIEETHEHKAILLLLLLSSVTLTIVTLLCWVGVISSPANVMLINAIMRETKRWLFFYRGVISMELNTNFGSYLVIMIKQLF</sequence>
<comment type="caution">
    <text evidence="2">The sequence shown here is derived from an EMBL/GenBank/DDBJ whole genome shotgun (WGS) entry which is preliminary data.</text>
</comment>